<dbReference type="GeneID" id="75691268"/>
<name>A0AAE7RVL0_9CAUD</name>
<evidence type="ECO:0000313" key="1">
    <source>
        <dbReference type="EMBL" id="QWM90181.1"/>
    </source>
</evidence>
<evidence type="ECO:0000313" key="2">
    <source>
        <dbReference type="Proteomes" id="UP000827813"/>
    </source>
</evidence>
<organism evidence="1 2">
    <name type="scientific">uncultured phage cr9_1</name>
    <dbReference type="NCBI Taxonomy" id="2986400"/>
    <lineage>
        <taxon>Viruses</taxon>
        <taxon>Duplodnaviria</taxon>
        <taxon>Heunggongvirae</taxon>
        <taxon>Uroviricota</taxon>
        <taxon>Caudoviricetes</taxon>
        <taxon>Crassvirales</taxon>
        <taxon>Intestiviridae</taxon>
        <taxon>Crudevirinae</taxon>
        <taxon>Dabirmavirus</taxon>
        <taxon>Dabirmavirus hominis</taxon>
    </lineage>
</organism>
<sequence>MARERGTFNFSASLEVKKQSPLDARQTYITYEELTQQATWVDTDGKVWLFKGLVVPVNYSGQNALFMLINPDAYTSTSSWVRVDGAGAESPIYTISGLSTLHENSDRNEIIDIFGEYSNFVDAYNNNKLLLCIVDNYYTVGSVNHEGSIVGEGKFIITINNNSNGNPIITKYIIKHADNNWLETLGVESIIFQKLPVEEDLNRLDNIYFLGDILTLTEQSVSTIATILTPHADFKQAIQDKKVFIAKTSLGQFYVNVSAIIEGSKYLVTSVVNGEDGNVYSLNFTANADGRNWSNITLLTKYSLATSDDLKRYVTRVAATHNKGIEIGGTTQTPTVGIKLDPTQGNVTLSLGVNGLKAEDTTALRDVTGQNFIKKNGTNVEGHLNLTYNTETKKINLEGFDSSVIASIDATAFIKDGMINTVELVTDPESHSPGTYLVITFNTDAGKDAIYLDVSSLIDVYEGHNGIKVTGKDIHLIIDPTSEPYLSLSDNGIKLEGINSKITEVVEQAIIEAFAWHEV</sequence>
<dbReference type="RefSeq" id="YP_010359753.1">
    <property type="nucleotide sequence ID" value="NC_062776.1"/>
</dbReference>
<dbReference type="EMBL" id="MZ130486">
    <property type="protein sequence ID" value="QWM90181.1"/>
    <property type="molecule type" value="Genomic_DNA"/>
</dbReference>
<keyword evidence="2" id="KW-1185">Reference proteome</keyword>
<dbReference type="Proteomes" id="UP000827813">
    <property type="component" value="Segment"/>
</dbReference>
<protein>
    <submittedName>
        <fullName evidence="1">Uncharacterized protein</fullName>
    </submittedName>
</protein>
<dbReference type="KEGG" id="vg:75691268"/>
<proteinExistence type="predicted"/>
<accession>A0AAE7RVL0</accession>
<reference evidence="1 2" key="1">
    <citation type="submission" date="2021-04" db="EMBL/GenBank/DDBJ databases">
        <authorList>
            <person name="Shkoporov A.N."/>
            <person name="Stockdale S.R."/>
            <person name="Guerin E."/>
            <person name="Ross R.P."/>
            <person name="Hill C."/>
        </authorList>
    </citation>
    <scope>NUCLEOTIDE SEQUENCE [LARGE SCALE GENOMIC DNA]</scope>
    <source>
        <strain evidence="2">cr9_1</strain>
    </source>
</reference>
<gene>
    <name evidence="1" type="primary">gp_23114</name>
</gene>